<feature type="transmembrane region" description="Helical" evidence="7">
    <location>
        <begin position="426"/>
        <end position="445"/>
    </location>
</feature>
<gene>
    <name evidence="8" type="ORF">Godav_025631</name>
</gene>
<feature type="transmembrane region" description="Helical" evidence="7">
    <location>
        <begin position="229"/>
        <end position="249"/>
    </location>
</feature>
<dbReference type="InterPro" id="IPR045069">
    <property type="entry name" value="MATE_euk"/>
</dbReference>
<feature type="transmembrane region" description="Helical" evidence="7">
    <location>
        <begin position="99"/>
        <end position="125"/>
    </location>
</feature>
<dbReference type="EMBL" id="JABFAC010248503">
    <property type="protein sequence ID" value="MBA0637462.1"/>
    <property type="molecule type" value="Genomic_DNA"/>
</dbReference>
<dbReference type="NCBIfam" id="TIGR00797">
    <property type="entry name" value="matE"/>
    <property type="match status" value="1"/>
</dbReference>
<dbReference type="GO" id="GO:0042910">
    <property type="term" value="F:xenobiotic transmembrane transporter activity"/>
    <property type="evidence" value="ECO:0007669"/>
    <property type="project" value="InterPro"/>
</dbReference>
<feature type="transmembrane region" description="Helical" evidence="7">
    <location>
        <begin position="480"/>
        <end position="503"/>
    </location>
</feature>
<dbReference type="CDD" id="cd13132">
    <property type="entry name" value="MATE_eukaryotic"/>
    <property type="match status" value="1"/>
</dbReference>
<evidence type="ECO:0000256" key="5">
    <source>
        <dbReference type="ARBA" id="ARBA00022989"/>
    </source>
</evidence>
<feature type="transmembrane region" description="Helical" evidence="7">
    <location>
        <begin position="382"/>
        <end position="406"/>
    </location>
</feature>
<name>A0A7J8TH31_GOSDV</name>
<dbReference type="Proteomes" id="UP000593561">
    <property type="component" value="Unassembled WGS sequence"/>
</dbReference>
<sequence length="533" mass="57929">MGSAASEYQPLLLGLDSHSRIPDLSSVAIEEFLQHRPIALRWWPRLVAWESRLLWLLSGSSIVLSIFNYMLSFVTLMFTGHLGALELAGASIASVGIQGLAYGIMVFFFFFPFYFHLILIILNCVATWDSLQLGMASAVQTVCGQAYGAKQYSAMGIICQRAIILHLGAAVLLTFLYWFSGDVLQAIGQTESIAQQGQVFSRGLIPQIYAFAISCPMQRFLQAQNIVNPLAFMSIGVFLVHILLTWLVVNVLGCGLLGAALTLSLSWWFLVIINGLYIVLSPSCKETWSGLSFRAFTGIWPYFKLTVASAVMLCLEIWYNQGLVLISGLLSNPTIALDSISICMNYLNWDMQFMLGLSAAASVRVSNELGAGHPRVAKFSVFVVNGTSILISIVFSAIVLIFRVGLSKAFTSDSEVIEAVSDLTPLLAISVFLNGIQPILSGVAIGSGWQAIVAYVNLATYYIIGLPIGCVLGFKTSLGVAGIWWGMIIGVLLQTATLVVLTATTNWNKEVEKAADRLKKSANEETDLVRGAA</sequence>
<keyword evidence="3" id="KW-0813">Transport</keyword>
<dbReference type="InterPro" id="IPR002528">
    <property type="entry name" value="MATE_fam"/>
</dbReference>
<feature type="transmembrane region" description="Helical" evidence="7">
    <location>
        <begin position="162"/>
        <end position="179"/>
    </location>
</feature>
<comment type="similarity">
    <text evidence="2 7">Belongs to the multi antimicrobial extrusion (MATE) (TC 2.A.66.1) family.</text>
</comment>
<keyword evidence="4 7" id="KW-0812">Transmembrane</keyword>
<comment type="caution">
    <text evidence="8">The sequence shown here is derived from an EMBL/GenBank/DDBJ whole genome shotgun (WGS) entry which is preliminary data.</text>
</comment>
<organism evidence="8 9">
    <name type="scientific">Gossypium davidsonii</name>
    <name type="common">Davidson's cotton</name>
    <name type="synonym">Gossypium klotzschianum subsp. davidsonii</name>
    <dbReference type="NCBI Taxonomy" id="34287"/>
    <lineage>
        <taxon>Eukaryota</taxon>
        <taxon>Viridiplantae</taxon>
        <taxon>Streptophyta</taxon>
        <taxon>Embryophyta</taxon>
        <taxon>Tracheophyta</taxon>
        <taxon>Spermatophyta</taxon>
        <taxon>Magnoliopsida</taxon>
        <taxon>eudicotyledons</taxon>
        <taxon>Gunneridae</taxon>
        <taxon>Pentapetalae</taxon>
        <taxon>rosids</taxon>
        <taxon>malvids</taxon>
        <taxon>Malvales</taxon>
        <taxon>Malvaceae</taxon>
        <taxon>Malvoideae</taxon>
        <taxon>Gossypium</taxon>
    </lineage>
</organism>
<dbReference type="GO" id="GO:1990961">
    <property type="term" value="P:xenobiotic detoxification by transmembrane export across the plasma membrane"/>
    <property type="evidence" value="ECO:0007669"/>
    <property type="project" value="InterPro"/>
</dbReference>
<keyword evidence="6 7" id="KW-0472">Membrane</keyword>
<evidence type="ECO:0000256" key="3">
    <source>
        <dbReference type="ARBA" id="ARBA00022448"/>
    </source>
</evidence>
<feature type="transmembrane region" description="Helical" evidence="7">
    <location>
        <begin position="452"/>
        <end position="474"/>
    </location>
</feature>
<dbReference type="GO" id="GO:0016020">
    <property type="term" value="C:membrane"/>
    <property type="evidence" value="ECO:0007669"/>
    <property type="project" value="UniProtKB-SubCell"/>
</dbReference>
<evidence type="ECO:0000256" key="1">
    <source>
        <dbReference type="ARBA" id="ARBA00004141"/>
    </source>
</evidence>
<evidence type="ECO:0000313" key="9">
    <source>
        <dbReference type="Proteomes" id="UP000593561"/>
    </source>
</evidence>
<feature type="transmembrane region" description="Helical" evidence="7">
    <location>
        <begin position="255"/>
        <end position="280"/>
    </location>
</feature>
<reference evidence="8 9" key="1">
    <citation type="journal article" date="2019" name="Genome Biol. Evol.">
        <title>Insights into the evolution of the New World diploid cottons (Gossypium, subgenus Houzingenia) based on genome sequencing.</title>
        <authorList>
            <person name="Grover C.E."/>
            <person name="Arick M.A. 2nd"/>
            <person name="Thrash A."/>
            <person name="Conover J.L."/>
            <person name="Sanders W.S."/>
            <person name="Peterson D.G."/>
            <person name="Frelichowski J.E."/>
            <person name="Scheffler J.A."/>
            <person name="Scheffler B.E."/>
            <person name="Wendel J.F."/>
        </authorList>
    </citation>
    <scope>NUCLEOTIDE SEQUENCE [LARGE SCALE GENOMIC DNA]</scope>
    <source>
        <strain evidence="8">27</strain>
        <tissue evidence="8">Leaf</tissue>
    </source>
</reference>
<keyword evidence="9" id="KW-1185">Reference proteome</keyword>
<evidence type="ECO:0000313" key="8">
    <source>
        <dbReference type="EMBL" id="MBA0637462.1"/>
    </source>
</evidence>
<evidence type="ECO:0000256" key="2">
    <source>
        <dbReference type="ARBA" id="ARBA00010199"/>
    </source>
</evidence>
<keyword evidence="5 7" id="KW-1133">Transmembrane helix</keyword>
<evidence type="ECO:0000256" key="6">
    <source>
        <dbReference type="ARBA" id="ARBA00023136"/>
    </source>
</evidence>
<comment type="subcellular location">
    <subcellularLocation>
        <location evidence="1">Membrane</location>
        <topology evidence="1">Multi-pass membrane protein</topology>
    </subcellularLocation>
</comment>
<feature type="transmembrane region" description="Helical" evidence="7">
    <location>
        <begin position="53"/>
        <end position="79"/>
    </location>
</feature>
<evidence type="ECO:0000256" key="4">
    <source>
        <dbReference type="ARBA" id="ARBA00022692"/>
    </source>
</evidence>
<accession>A0A7J8TH31</accession>
<proteinExistence type="inferred from homology"/>
<evidence type="ECO:0000256" key="7">
    <source>
        <dbReference type="RuleBase" id="RU004914"/>
    </source>
</evidence>
<protein>
    <recommendedName>
        <fullName evidence="7">Protein DETOXIFICATION</fullName>
    </recommendedName>
    <alternativeName>
        <fullName evidence="7">Multidrug and toxic compound extrusion protein</fullName>
    </alternativeName>
</protein>
<feature type="transmembrane region" description="Helical" evidence="7">
    <location>
        <begin position="301"/>
        <end position="319"/>
    </location>
</feature>
<dbReference type="Pfam" id="PF01554">
    <property type="entry name" value="MatE"/>
    <property type="match status" value="2"/>
</dbReference>
<dbReference type="AlphaFoldDB" id="A0A7J8TH31"/>
<dbReference type="GO" id="GO:0015297">
    <property type="term" value="F:antiporter activity"/>
    <property type="evidence" value="ECO:0007669"/>
    <property type="project" value="InterPro"/>
</dbReference>
<dbReference type="PANTHER" id="PTHR11206">
    <property type="entry name" value="MULTIDRUG RESISTANCE PROTEIN"/>
    <property type="match status" value="1"/>
</dbReference>